<dbReference type="EMBL" id="CP014339">
    <property type="protein sequence ID" value="AQX52281.1"/>
    <property type="molecule type" value="Genomic_DNA"/>
</dbReference>
<organism evidence="2">
    <name type="scientific">Elizabethkingia anophelis</name>
    <dbReference type="NCBI Taxonomy" id="1117645"/>
    <lineage>
        <taxon>Bacteria</taxon>
        <taxon>Pseudomonadati</taxon>
        <taxon>Bacteroidota</taxon>
        <taxon>Flavobacteriia</taxon>
        <taxon>Flavobacteriales</taxon>
        <taxon>Weeksellaceae</taxon>
        <taxon>Elizabethkingia</taxon>
    </lineage>
</organism>
<proteinExistence type="predicted"/>
<evidence type="ECO:0000313" key="1">
    <source>
        <dbReference type="EMBL" id="AQX52281.1"/>
    </source>
</evidence>
<dbReference type="AlphaFoldDB" id="A0A1T3J875"/>
<evidence type="ECO:0000313" key="2">
    <source>
        <dbReference type="EMBL" id="OPB53276.1"/>
    </source>
</evidence>
<reference evidence="1 3" key="1">
    <citation type="submission" date="2016-02" db="EMBL/GenBank/DDBJ databases">
        <authorList>
            <person name="Nicholson A.C."/>
            <person name="Humrighouse B.W."/>
            <person name="Loparev V."/>
            <person name="Emery B."/>
            <person name="Graziano J."/>
            <person name="McQuiston J.R."/>
        </authorList>
    </citation>
    <scope>NUCLEOTIDE SEQUENCE [LARGE SCALE GENOMIC DNA]</scope>
    <source>
        <strain evidence="1 3">E6809</strain>
    </source>
</reference>
<gene>
    <name evidence="1" type="ORF">AYC66_17045</name>
    <name evidence="2" type="ORF">BAY09_10135</name>
</gene>
<dbReference type="Proteomes" id="UP000189738">
    <property type="component" value="Chromosome"/>
</dbReference>
<reference evidence="2" key="2">
    <citation type="submission" date="2016-06" db="EMBL/GenBank/DDBJ databases">
        <authorList>
            <person name="Nicholson A.C."/>
        </authorList>
    </citation>
    <scope>NUCLEOTIDE SEQUENCE [LARGE SCALE GENOMIC DNA]</scope>
    <source>
        <strain evidence="2">E6809</strain>
    </source>
</reference>
<accession>A0A1T3J875</accession>
<protein>
    <submittedName>
        <fullName evidence="2">Uncharacterized protein</fullName>
    </submittedName>
</protein>
<sequence length="237" mass="27583">MVGLVNITGLQCFLNKIKNNNMFNFFKKNKKSTQLNDWEKDLLLQVLSDLGKMYKQYTDQIKDGIIEGVRFNDAMPNYTGFCLNVKLLNKYEKKSQTPYILSNIFILNKNTGSSESLCIHLGFGLVLGYEVKNRNTFNPDFSKIDIHEIKISNETSKEFEEIKKLFSNDELRYINISDVYSLVLQNKKYYHLMDLEDGDFIGIDENKCIYKITHDPFLKHQLNTNLIDVLKNTGQAF</sequence>
<name>A0A1T3J875_9FLAO</name>
<dbReference type="EMBL" id="MAHS01000001">
    <property type="protein sequence ID" value="OPB53276.1"/>
    <property type="molecule type" value="Genomic_DNA"/>
</dbReference>
<evidence type="ECO:0000313" key="3">
    <source>
        <dbReference type="Proteomes" id="UP000189738"/>
    </source>
</evidence>